<dbReference type="STRING" id="1223802.SUTH_03236"/>
<dbReference type="EMBL" id="AP012547">
    <property type="protein sequence ID" value="BAO31009.1"/>
    <property type="molecule type" value="Genomic_DNA"/>
</dbReference>
<evidence type="ECO:0000313" key="4">
    <source>
        <dbReference type="Proteomes" id="UP000031637"/>
    </source>
</evidence>
<dbReference type="KEGG" id="shd:SUTH_03236"/>
<accession>W0SHW4</accession>
<dbReference type="SUPFAM" id="SSF54626">
    <property type="entry name" value="Chalcone isomerase"/>
    <property type="match status" value="1"/>
</dbReference>
<dbReference type="InterPro" id="IPR016087">
    <property type="entry name" value="Chalcone_isomerase"/>
</dbReference>
<dbReference type="AlphaFoldDB" id="W0SHW4"/>
<organism evidence="3 4">
    <name type="scientific">Sulfuritalea hydrogenivorans sk43H</name>
    <dbReference type="NCBI Taxonomy" id="1223802"/>
    <lineage>
        <taxon>Bacteria</taxon>
        <taxon>Pseudomonadati</taxon>
        <taxon>Pseudomonadota</taxon>
        <taxon>Betaproteobacteria</taxon>
        <taxon>Nitrosomonadales</taxon>
        <taxon>Sterolibacteriaceae</taxon>
        <taxon>Sulfuritalea</taxon>
    </lineage>
</organism>
<dbReference type="PANTHER" id="PTHR47698:SF2">
    <property type="entry name" value="FATTY-ACID-BINDING PROTEIN 3, CHLOROPLASTIC"/>
    <property type="match status" value="1"/>
</dbReference>
<dbReference type="Gene3D" id="3.50.70.10">
    <property type="match status" value="1"/>
</dbReference>
<feature type="signal peptide" evidence="1">
    <location>
        <begin position="1"/>
        <end position="18"/>
    </location>
</feature>
<evidence type="ECO:0000259" key="2">
    <source>
        <dbReference type="Pfam" id="PF16036"/>
    </source>
</evidence>
<dbReference type="GO" id="GO:0016872">
    <property type="term" value="F:intramolecular lyase activity"/>
    <property type="evidence" value="ECO:0007669"/>
    <property type="project" value="InterPro"/>
</dbReference>
<dbReference type="HOGENOM" id="CLU_102167_0_0_4"/>
<dbReference type="Proteomes" id="UP000031637">
    <property type="component" value="Chromosome"/>
</dbReference>
<sequence length="194" mass="20520">MNKLLAMLLLAISLPALAALEVGDVKFDDTAKVGAGDTVINGAGMRKVLFIKGYAMALYLPQKVATTAEALTAKGARRIRLVLLRDASGETFADALASGIQKNHGEQEILALNSRIEAFKATMLGVGTVAKGAAVHLDWLPEVGGGVTRLTIDGAKKGEDVAGEDFYRALLKIWLGDKPIQDDLKQHLLGKAAN</sequence>
<proteinExistence type="predicted"/>
<feature type="chain" id="PRO_5004795840" evidence="1">
    <location>
        <begin position="19"/>
        <end position="194"/>
    </location>
</feature>
<gene>
    <name evidence="3" type="ORF">SUTH_03236</name>
</gene>
<keyword evidence="3" id="KW-0472">Membrane</keyword>
<keyword evidence="1" id="KW-0732">Signal</keyword>
<dbReference type="Pfam" id="PF16036">
    <property type="entry name" value="Chalcone_3"/>
    <property type="match status" value="1"/>
</dbReference>
<evidence type="ECO:0000256" key="1">
    <source>
        <dbReference type="SAM" id="SignalP"/>
    </source>
</evidence>
<evidence type="ECO:0000313" key="3">
    <source>
        <dbReference type="EMBL" id="BAO31009.1"/>
    </source>
</evidence>
<dbReference type="InterPro" id="IPR036298">
    <property type="entry name" value="Chalcone_isomerase_sf"/>
</dbReference>
<feature type="domain" description="Chalcone isomerase" evidence="2">
    <location>
        <begin position="19"/>
        <end position="190"/>
    </location>
</feature>
<name>W0SHW4_9PROT</name>
<dbReference type="InterPro" id="IPR016088">
    <property type="entry name" value="Chalcone_isomerase_3-sand"/>
</dbReference>
<dbReference type="PANTHER" id="PTHR47698">
    <property type="entry name" value="FATTY-ACID-BINDING PROTEIN 3, CHLOROPLASTIC"/>
    <property type="match status" value="1"/>
</dbReference>
<dbReference type="RefSeq" id="WP_041100692.1">
    <property type="nucleotide sequence ID" value="NZ_AP012547.1"/>
</dbReference>
<protein>
    <submittedName>
        <fullName evidence="3">Putative lipoprotein transmembrane</fullName>
    </submittedName>
</protein>
<keyword evidence="4" id="KW-1185">Reference proteome</keyword>
<dbReference type="OrthoDB" id="9795336at2"/>
<reference evidence="3 4" key="1">
    <citation type="journal article" date="2014" name="Syst. Appl. Microbiol.">
        <title>Complete genomes of freshwater sulfur oxidizers Sulfuricella denitrificans skB26 and Sulfuritalea hydrogenivorans sk43H: genetic insights into the sulfur oxidation pathway of betaproteobacteria.</title>
        <authorList>
            <person name="Watanabe T."/>
            <person name="Kojima H."/>
            <person name="Fukui M."/>
        </authorList>
    </citation>
    <scope>NUCLEOTIDE SEQUENCE [LARGE SCALE GENOMIC DNA]</scope>
    <source>
        <strain evidence="3">DSM22779</strain>
    </source>
</reference>
<keyword evidence="3" id="KW-0449">Lipoprotein</keyword>
<keyword evidence="3" id="KW-0812">Transmembrane</keyword>